<proteinExistence type="predicted"/>
<evidence type="ECO:0000259" key="2">
    <source>
        <dbReference type="Pfam" id="PF25250"/>
    </source>
</evidence>
<dbReference type="NCBIfam" id="NF045793">
    <property type="entry name" value="BC_2427_fam"/>
    <property type="match status" value="1"/>
</dbReference>
<name>A0ABU6MEK2_9BACI</name>
<dbReference type="Pfam" id="PF25250">
    <property type="entry name" value="DUF7852"/>
    <property type="match status" value="1"/>
</dbReference>
<sequence>MKTPWINHSKMKEMSSKQTLVYKSDSKGKNSICGNKKRNQSGNDDREFNTAPRYMNIDEEKIQQKYADVKDSSKLHQQKPTDFIRDLHDLLDGKDSKHVSHIEEPTETDHVFKSADSGDCKQAFKAISSDKPNDTAQTNTVFKSDPDEMHDLLEKEALEGTDPADVQSDTHQTDVVFEHLHPSEPDFMDEVKVLINIEEMEVPDSTDGPNDPTLTAMVPERLHPPEPEFMDEVKVLLDKEEMEAPDSADGLNNTPLTEVVPERLHPPEPIFIEEANNLLDKEEVEAPDSAGGLNNTPLTEVVPELLHPPEPIFIEEANNLLDKEEMEAPDSTDVPYEPTLTEMIPEHLHPPEPEFMDEEKVLIDIEEVHGIYPAEEMDPTFEANATFEPLEPSASEDEMEILLYIEEIDETYPEEDRDSVDYLSYPALTHSASNGEDKMEDLLETEEVKEANNSPGEQDNTSYLHYPVHTYSESDTDEELYDLCATLEVDETYSIEELDLVTNRNSDPERFRSSECDLEDEMMSDQEIEEEHSSNYDGMSEFHKTGQGKVCFITKKSPFSIHVEIDDFLHAPICGEKLQNTFEFFHLDYKHPSQYETKLINTTTDYPEQPDCHLVRSNIHEMIFLTDLSTYENKKNQHYKSIVVPLHDLSLKETKETTTNSYASPDIIHIKVPVVVGEYKIEACLEENLVFEEGILGVNEISKEVILTHCKFAPTQFTQSLGNGTCTASKGNLFIEGTIHQNIEYTAFHNNIPGLKQKKSGTHSNQLCQKIVLELIIHLLQVQKVRVRYDGKDPSR</sequence>
<protein>
    <recommendedName>
        <fullName evidence="2">DUF7852 domain-containing protein</fullName>
    </recommendedName>
</protein>
<feature type="domain" description="DUF7852" evidence="2">
    <location>
        <begin position="547"/>
        <end position="785"/>
    </location>
</feature>
<gene>
    <name evidence="3" type="ORF">P4T90_08290</name>
</gene>
<reference evidence="3 4" key="1">
    <citation type="submission" date="2023-03" db="EMBL/GenBank/DDBJ databases">
        <title>Bacillus Genome Sequencing.</title>
        <authorList>
            <person name="Dunlap C."/>
        </authorList>
    </citation>
    <scope>NUCLEOTIDE SEQUENCE [LARGE SCALE GENOMIC DNA]</scope>
    <source>
        <strain evidence="3 4">B-23453</strain>
    </source>
</reference>
<evidence type="ECO:0000313" key="3">
    <source>
        <dbReference type="EMBL" id="MED1203078.1"/>
    </source>
</evidence>
<evidence type="ECO:0000256" key="1">
    <source>
        <dbReference type="SAM" id="MobiDB-lite"/>
    </source>
</evidence>
<dbReference type="InterPro" id="IPR057174">
    <property type="entry name" value="DUF7852"/>
</dbReference>
<feature type="region of interest" description="Disordered" evidence="1">
    <location>
        <begin position="1"/>
        <end position="57"/>
    </location>
</feature>
<dbReference type="Proteomes" id="UP001341444">
    <property type="component" value="Unassembled WGS sequence"/>
</dbReference>
<accession>A0ABU6MEK2</accession>
<comment type="caution">
    <text evidence="3">The sequence shown here is derived from an EMBL/GenBank/DDBJ whole genome shotgun (WGS) entry which is preliminary data.</text>
</comment>
<organism evidence="3 4">
    <name type="scientific">Heyndrickxia acidicola</name>
    <dbReference type="NCBI Taxonomy" id="209389"/>
    <lineage>
        <taxon>Bacteria</taxon>
        <taxon>Bacillati</taxon>
        <taxon>Bacillota</taxon>
        <taxon>Bacilli</taxon>
        <taxon>Bacillales</taxon>
        <taxon>Bacillaceae</taxon>
        <taxon>Heyndrickxia</taxon>
    </lineage>
</organism>
<dbReference type="EMBL" id="JARMAB010000010">
    <property type="protein sequence ID" value="MED1203078.1"/>
    <property type="molecule type" value="Genomic_DNA"/>
</dbReference>
<keyword evidence="4" id="KW-1185">Reference proteome</keyword>
<dbReference type="RefSeq" id="WP_066270995.1">
    <property type="nucleotide sequence ID" value="NZ_JARMAB010000010.1"/>
</dbReference>
<evidence type="ECO:0000313" key="4">
    <source>
        <dbReference type="Proteomes" id="UP001341444"/>
    </source>
</evidence>